<dbReference type="Pfam" id="PF02518">
    <property type="entry name" value="HATPase_c"/>
    <property type="match status" value="1"/>
</dbReference>
<dbReference type="SUPFAM" id="SSF52172">
    <property type="entry name" value="CheY-like"/>
    <property type="match status" value="1"/>
</dbReference>
<dbReference type="InterPro" id="IPR011623">
    <property type="entry name" value="7TMR_DISM_rcpt_extracell_dom1"/>
</dbReference>
<name>A0ABQ2BGG1_9SPHI</name>
<evidence type="ECO:0000256" key="1">
    <source>
        <dbReference type="ARBA" id="ARBA00000085"/>
    </source>
</evidence>
<dbReference type="SMART" id="SM00388">
    <property type="entry name" value="HisKA"/>
    <property type="match status" value="1"/>
</dbReference>
<comment type="catalytic activity">
    <reaction evidence="1">
        <text>ATP + protein L-histidine = ADP + protein N-phospho-L-histidine.</text>
        <dbReference type="EC" id="2.7.13.3"/>
    </reaction>
</comment>
<dbReference type="SMART" id="SM00448">
    <property type="entry name" value="REC"/>
    <property type="match status" value="1"/>
</dbReference>
<keyword evidence="11" id="KW-1185">Reference proteome</keyword>
<dbReference type="InterPro" id="IPR003661">
    <property type="entry name" value="HisK_dim/P_dom"/>
</dbReference>
<dbReference type="InterPro" id="IPR036097">
    <property type="entry name" value="HisK_dim/P_sf"/>
</dbReference>
<keyword evidence="5 10" id="KW-0418">Kinase</keyword>
<dbReference type="SUPFAM" id="SSF55874">
    <property type="entry name" value="ATPase domain of HSP90 chaperone/DNA topoisomerase II/histidine kinase"/>
    <property type="match status" value="1"/>
</dbReference>
<gene>
    <name evidence="10" type="ORF">GCM10008119_08410</name>
</gene>
<dbReference type="InterPro" id="IPR005467">
    <property type="entry name" value="His_kinase_dom"/>
</dbReference>
<dbReference type="Proteomes" id="UP000645390">
    <property type="component" value="Unassembled WGS sequence"/>
</dbReference>
<feature type="transmembrane region" description="Helical" evidence="7">
    <location>
        <begin position="213"/>
        <end position="230"/>
    </location>
</feature>
<dbReference type="PROSITE" id="PS50109">
    <property type="entry name" value="HIS_KIN"/>
    <property type="match status" value="1"/>
</dbReference>
<evidence type="ECO:0000256" key="3">
    <source>
        <dbReference type="ARBA" id="ARBA00022553"/>
    </source>
</evidence>
<evidence type="ECO:0000256" key="2">
    <source>
        <dbReference type="ARBA" id="ARBA00012438"/>
    </source>
</evidence>
<feature type="transmembrane region" description="Helical" evidence="7">
    <location>
        <begin position="305"/>
        <end position="329"/>
    </location>
</feature>
<evidence type="ECO:0000256" key="5">
    <source>
        <dbReference type="ARBA" id="ARBA00022777"/>
    </source>
</evidence>
<dbReference type="InterPro" id="IPR011006">
    <property type="entry name" value="CheY-like_superfamily"/>
</dbReference>
<keyword evidence="7" id="KW-1133">Transmembrane helix</keyword>
<evidence type="ECO:0000259" key="8">
    <source>
        <dbReference type="PROSITE" id="PS50109"/>
    </source>
</evidence>
<evidence type="ECO:0000259" key="9">
    <source>
        <dbReference type="PROSITE" id="PS50110"/>
    </source>
</evidence>
<feature type="modified residue" description="4-aspartylphosphate" evidence="6">
    <location>
        <position position="713"/>
    </location>
</feature>
<dbReference type="InterPro" id="IPR001789">
    <property type="entry name" value="Sig_transdc_resp-reg_receiver"/>
</dbReference>
<dbReference type="InterPro" id="IPR011622">
    <property type="entry name" value="7TMR_DISM_rcpt_extracell_dom2"/>
</dbReference>
<keyword evidence="7" id="KW-0812">Transmembrane</keyword>
<evidence type="ECO:0000256" key="4">
    <source>
        <dbReference type="ARBA" id="ARBA00022679"/>
    </source>
</evidence>
<dbReference type="PRINTS" id="PR00344">
    <property type="entry name" value="BCTRLSENSOR"/>
</dbReference>
<dbReference type="PROSITE" id="PS50110">
    <property type="entry name" value="RESPONSE_REGULATORY"/>
    <property type="match status" value="1"/>
</dbReference>
<dbReference type="EC" id="2.7.13.3" evidence="2"/>
<evidence type="ECO:0000313" key="11">
    <source>
        <dbReference type="Proteomes" id="UP000645390"/>
    </source>
</evidence>
<keyword evidence="7" id="KW-0472">Membrane</keyword>
<evidence type="ECO:0000313" key="10">
    <source>
        <dbReference type="EMBL" id="GGI23591.1"/>
    </source>
</evidence>
<dbReference type="SMART" id="SM00387">
    <property type="entry name" value="HATPase_c"/>
    <property type="match status" value="1"/>
</dbReference>
<evidence type="ECO:0000256" key="6">
    <source>
        <dbReference type="PROSITE-ProRule" id="PRU00169"/>
    </source>
</evidence>
<keyword evidence="3 6" id="KW-0597">Phosphoprotein</keyword>
<feature type="transmembrane region" description="Helical" evidence="7">
    <location>
        <begin position="250"/>
        <end position="269"/>
    </location>
</feature>
<dbReference type="SUPFAM" id="SSF47384">
    <property type="entry name" value="Homodimeric domain of signal transducing histidine kinase"/>
    <property type="match status" value="1"/>
</dbReference>
<accession>A0ABQ2BGG1</accession>
<feature type="transmembrane region" description="Helical" evidence="7">
    <location>
        <begin position="185"/>
        <end position="206"/>
    </location>
</feature>
<feature type="transmembrane region" description="Helical" evidence="7">
    <location>
        <begin position="336"/>
        <end position="358"/>
    </location>
</feature>
<dbReference type="RefSeq" id="WP_188412011.1">
    <property type="nucleotide sequence ID" value="NZ_BMDJ01000002.1"/>
</dbReference>
<dbReference type="InterPro" id="IPR004358">
    <property type="entry name" value="Sig_transdc_His_kin-like_C"/>
</dbReference>
<protein>
    <recommendedName>
        <fullName evidence="2">histidine kinase</fullName>
        <ecNumber evidence="2">2.7.13.3</ecNumber>
    </recommendedName>
</protein>
<dbReference type="Pfam" id="PF00512">
    <property type="entry name" value="HisKA"/>
    <property type="match status" value="1"/>
</dbReference>
<dbReference type="Gene3D" id="3.40.50.2300">
    <property type="match status" value="1"/>
</dbReference>
<dbReference type="EMBL" id="BMDJ01000002">
    <property type="protein sequence ID" value="GGI23591.1"/>
    <property type="molecule type" value="Genomic_DNA"/>
</dbReference>
<feature type="domain" description="Response regulatory" evidence="9">
    <location>
        <begin position="663"/>
        <end position="783"/>
    </location>
</feature>
<dbReference type="PANTHER" id="PTHR43047">
    <property type="entry name" value="TWO-COMPONENT HISTIDINE PROTEIN KINASE"/>
    <property type="match status" value="1"/>
</dbReference>
<dbReference type="Pfam" id="PF07696">
    <property type="entry name" value="7TMR-DISMED2"/>
    <property type="match status" value="1"/>
</dbReference>
<dbReference type="InterPro" id="IPR003594">
    <property type="entry name" value="HATPase_dom"/>
</dbReference>
<dbReference type="Pfam" id="PF07695">
    <property type="entry name" value="7TMR-DISM_7TM"/>
    <property type="match status" value="1"/>
</dbReference>
<dbReference type="InterPro" id="IPR036890">
    <property type="entry name" value="HATPase_C_sf"/>
</dbReference>
<dbReference type="Gene3D" id="3.30.565.10">
    <property type="entry name" value="Histidine kinase-like ATPase, C-terminal domain"/>
    <property type="match status" value="1"/>
</dbReference>
<proteinExistence type="predicted"/>
<dbReference type="PANTHER" id="PTHR43047:SF64">
    <property type="entry name" value="HISTIDINE KINASE CONTAINING CHEY-HOMOLOGOUS RECEIVER DOMAIN AND PAS DOMAIN-RELATED"/>
    <property type="match status" value="1"/>
</dbReference>
<dbReference type="Gene3D" id="2.60.40.2380">
    <property type="match status" value="1"/>
</dbReference>
<feature type="domain" description="Histidine kinase" evidence="8">
    <location>
        <begin position="421"/>
        <end position="641"/>
    </location>
</feature>
<dbReference type="Gene3D" id="1.10.287.130">
    <property type="match status" value="1"/>
</dbReference>
<feature type="transmembrane region" description="Helical" evidence="7">
    <location>
        <begin position="281"/>
        <end position="299"/>
    </location>
</feature>
<dbReference type="CDD" id="cd17546">
    <property type="entry name" value="REC_hyHK_CKI1_RcsC-like"/>
    <property type="match status" value="1"/>
</dbReference>
<reference evidence="11" key="1">
    <citation type="journal article" date="2019" name="Int. J. Syst. Evol. Microbiol.">
        <title>The Global Catalogue of Microorganisms (GCM) 10K type strain sequencing project: providing services to taxonomists for standard genome sequencing and annotation.</title>
        <authorList>
            <consortium name="The Broad Institute Genomics Platform"/>
            <consortium name="The Broad Institute Genome Sequencing Center for Infectious Disease"/>
            <person name="Wu L."/>
            <person name="Ma J."/>
        </authorList>
    </citation>
    <scope>NUCLEOTIDE SEQUENCE [LARGE SCALE GENOMIC DNA]</scope>
    <source>
        <strain evidence="11">CCM 8939</strain>
    </source>
</reference>
<comment type="caution">
    <text evidence="10">The sequence shown here is derived from an EMBL/GenBank/DDBJ whole genome shotgun (WGS) entry which is preliminary data.</text>
</comment>
<organism evidence="10 11">
    <name type="scientific">Pedobacter mendelii</name>
    <dbReference type="NCBI Taxonomy" id="1908240"/>
    <lineage>
        <taxon>Bacteria</taxon>
        <taxon>Pseudomonadati</taxon>
        <taxon>Bacteroidota</taxon>
        <taxon>Sphingobacteriia</taxon>
        <taxon>Sphingobacteriales</taxon>
        <taxon>Sphingobacteriaceae</taxon>
        <taxon>Pedobacter</taxon>
    </lineage>
</organism>
<dbReference type="GO" id="GO:0016301">
    <property type="term" value="F:kinase activity"/>
    <property type="evidence" value="ECO:0007669"/>
    <property type="project" value="UniProtKB-KW"/>
</dbReference>
<dbReference type="CDD" id="cd00082">
    <property type="entry name" value="HisKA"/>
    <property type="match status" value="1"/>
</dbReference>
<sequence>MKTLLIVTGFLFCFYSAKTQYIFKQKKLQEEISILQYASLADVGTKNLSIQQILTNKNKIKFKKQSGKLSSLGFTSNNYWLTFAIKNELSTPILYYLETAEPVTNNTNLYLINKNGKIQKQFNGDNLDFNMRTVVSRKTIFKIELDPGETKTAYIEIKNDGEKNNLPLRLISQEQLLKTTYTDQLVMGFFYGILSIIAITYFFFYFAIKERSFLYYAIYVIFVGLCQFALDGFYHQYIGKDNSWINRHAVIIFAILSCYFFGKYSEIILDLKVKNYTSYRLFRILYFLLALVLIGIIIIPDFLKYSYPIVNILTFVGMLLILMAIFFILKRKQSIDLFYTAGIAILFFCIILAILMNFGVFDDRFSIDNITKPGIALEIIALSLSMANRIRLLKTKEEELQFIALQKSQEMNDIKSYFLSNMSHELRTPLNVILGLAGVMENESKDSKFRANCEVIKYTSYGLISSINDILDFSKIEKGQIELEKSEFKPLEILSKLALGSKRQIEEKGLSFNFRTSLDSDTLVLGDPIRLQQIVYNVLGNAIKFTQNGEISFEIKFTLENDTLNLSIIISDTGVGIPTQKLESIFDLFSQTSLDNKRKFGGFGIGLSIVKSLVDLHKGKINIKSKLNEGTICEISINYPVIIKKERPLSIYSESDYDLFGKEILIVEDNPMNQMIIQMILEDWKNTVVSLANDGAECLELMKNKNFDLILMDLQMPVMDGYEAIMAIRNNKIGNNKINIPIIVITADITKETKDRVFMLGANDYMNKPIDDKLIYQKVTSALIG</sequence>
<keyword evidence="4" id="KW-0808">Transferase</keyword>
<evidence type="ECO:0000256" key="7">
    <source>
        <dbReference type="SAM" id="Phobius"/>
    </source>
</evidence>
<dbReference type="Pfam" id="PF00072">
    <property type="entry name" value="Response_reg"/>
    <property type="match status" value="1"/>
</dbReference>